<dbReference type="AlphaFoldDB" id="A0A430FQE4"/>
<dbReference type="InterPro" id="IPR011051">
    <property type="entry name" value="RmlC_Cupin_sf"/>
</dbReference>
<keyword evidence="3" id="KW-1185">Reference proteome</keyword>
<dbReference type="Gene3D" id="2.60.120.10">
    <property type="entry name" value="Jelly Rolls"/>
    <property type="match status" value="1"/>
</dbReference>
<feature type="domain" description="Cupin type-2" evidence="1">
    <location>
        <begin position="39"/>
        <end position="103"/>
    </location>
</feature>
<dbReference type="EMBL" id="QXGM01000002">
    <property type="protein sequence ID" value="RSX55036.1"/>
    <property type="molecule type" value="Genomic_DNA"/>
</dbReference>
<gene>
    <name evidence="2" type="ORF">D2E26_1090</name>
</gene>
<dbReference type="Pfam" id="PF07883">
    <property type="entry name" value="Cupin_2"/>
    <property type="match status" value="1"/>
</dbReference>
<reference evidence="2 3" key="1">
    <citation type="submission" date="2018-09" db="EMBL/GenBank/DDBJ databases">
        <title>Characterization of the phylogenetic diversity of five novel species belonging to the genus Bifidobacterium.</title>
        <authorList>
            <person name="Lugli G.A."/>
            <person name="Duranti S."/>
            <person name="Milani C."/>
        </authorList>
    </citation>
    <scope>NUCLEOTIDE SEQUENCE [LARGE SCALE GENOMIC DNA]</scope>
    <source>
        <strain evidence="2 3">2036B</strain>
    </source>
</reference>
<dbReference type="InterPro" id="IPR014710">
    <property type="entry name" value="RmlC-like_jellyroll"/>
</dbReference>
<dbReference type="InterPro" id="IPR013096">
    <property type="entry name" value="Cupin_2"/>
</dbReference>
<accession>A0A430FQE4</accession>
<evidence type="ECO:0000259" key="1">
    <source>
        <dbReference type="Pfam" id="PF07883"/>
    </source>
</evidence>
<protein>
    <submittedName>
        <fullName evidence="2">AraC-like regulator</fullName>
    </submittedName>
</protein>
<dbReference type="Proteomes" id="UP000287609">
    <property type="component" value="Unassembled WGS sequence"/>
</dbReference>
<sequence>MEDMRITSAHTALMEQFPIEKGAVEIHNIIENPLVQNKLVVFDAGEERPEHAQDSVVIVTLINGSVEFTVNGKTEYMHGGDVIYMAPGELHSVKAMEQSYLSLTLINAQAVDCLEDEEAEEKAAEIKACNCNCK</sequence>
<name>A0A430FQE4_9BIFI</name>
<dbReference type="SUPFAM" id="SSF51182">
    <property type="entry name" value="RmlC-like cupins"/>
    <property type="match status" value="1"/>
</dbReference>
<evidence type="ECO:0000313" key="2">
    <source>
        <dbReference type="EMBL" id="RSX55036.1"/>
    </source>
</evidence>
<dbReference type="PANTHER" id="PTHR37694">
    <property type="entry name" value="SLR8022 PROTEIN"/>
    <property type="match status" value="1"/>
</dbReference>
<proteinExistence type="predicted"/>
<organism evidence="2 3">
    <name type="scientific">Bifidobacterium dolichotidis</name>
    <dbReference type="NCBI Taxonomy" id="2306976"/>
    <lineage>
        <taxon>Bacteria</taxon>
        <taxon>Bacillati</taxon>
        <taxon>Actinomycetota</taxon>
        <taxon>Actinomycetes</taxon>
        <taxon>Bifidobacteriales</taxon>
        <taxon>Bifidobacteriaceae</taxon>
        <taxon>Bifidobacterium</taxon>
    </lineage>
</organism>
<comment type="caution">
    <text evidence="2">The sequence shown here is derived from an EMBL/GenBank/DDBJ whole genome shotgun (WGS) entry which is preliminary data.</text>
</comment>
<evidence type="ECO:0000313" key="3">
    <source>
        <dbReference type="Proteomes" id="UP000287609"/>
    </source>
</evidence>
<dbReference type="PANTHER" id="PTHR37694:SF1">
    <property type="entry name" value="SLR8022 PROTEIN"/>
    <property type="match status" value="1"/>
</dbReference>
<dbReference type="RefSeq" id="WP_164515883.1">
    <property type="nucleotide sequence ID" value="NZ_QXGM01000002.1"/>
</dbReference>